<evidence type="ECO:0000256" key="6">
    <source>
        <dbReference type="ARBA" id="ARBA00022695"/>
    </source>
</evidence>
<dbReference type="RefSeq" id="WP_089097344.1">
    <property type="nucleotide sequence ID" value="NZ_NDYL01000001.1"/>
</dbReference>
<evidence type="ECO:0000256" key="4">
    <source>
        <dbReference type="ARBA" id="ARBA00022490"/>
    </source>
</evidence>
<keyword evidence="4" id="KW-0963">Cytoplasm</keyword>
<dbReference type="Gene3D" id="3.70.10.10">
    <property type="match status" value="1"/>
</dbReference>
<dbReference type="CDD" id="cd00140">
    <property type="entry name" value="beta_clamp"/>
    <property type="match status" value="1"/>
</dbReference>
<protein>
    <recommendedName>
        <fullName evidence="3">Beta sliding clamp</fullName>
    </recommendedName>
    <alternativeName>
        <fullName evidence="12">Beta-clamp processivity factor</fullName>
    </alternativeName>
    <alternativeName>
        <fullName evidence="10">DNA polymerase III beta sliding clamp subunit</fullName>
    </alternativeName>
    <alternativeName>
        <fullName evidence="11">DNA polymerase III subunit beta</fullName>
    </alternativeName>
</protein>
<dbReference type="SMART" id="SM00480">
    <property type="entry name" value="POL3Bc"/>
    <property type="match status" value="1"/>
</dbReference>
<dbReference type="GO" id="GO:0003887">
    <property type="term" value="F:DNA-directed DNA polymerase activity"/>
    <property type="evidence" value="ECO:0007669"/>
    <property type="project" value="UniProtKB-KW"/>
</dbReference>
<feature type="domain" description="DNA polymerase III beta sliding clamp central" evidence="14">
    <location>
        <begin position="161"/>
        <end position="273"/>
    </location>
</feature>
<dbReference type="InterPro" id="IPR001001">
    <property type="entry name" value="DNA_polIII_beta"/>
</dbReference>
<feature type="domain" description="DNA polymerase III beta sliding clamp C-terminal" evidence="15">
    <location>
        <begin position="276"/>
        <end position="390"/>
    </location>
</feature>
<dbReference type="InterPro" id="IPR022635">
    <property type="entry name" value="DNA_polIII_beta_C"/>
</dbReference>
<evidence type="ECO:0000256" key="11">
    <source>
        <dbReference type="ARBA" id="ARBA00033275"/>
    </source>
</evidence>
<dbReference type="EMBL" id="NDYL01000001">
    <property type="protein sequence ID" value="OXB94889.1"/>
    <property type="molecule type" value="Genomic_DNA"/>
</dbReference>
<dbReference type="Pfam" id="PF02768">
    <property type="entry name" value="DNA_pol3_beta_3"/>
    <property type="match status" value="1"/>
</dbReference>
<dbReference type="NCBIfam" id="TIGR00663">
    <property type="entry name" value="dnan"/>
    <property type="match status" value="1"/>
</dbReference>
<sequence>MTTALVEKEILEINEQVEEQLKVVMTLDIQTDVLRQLVSRVERATAKTTTIPIMQGIYMHITSDRITARAMNSNYGVEVTVQRDEKGKNFTVVDGVEASVVFADKRFVSIVNSLPRKTTRMVIEDKKVILKSGRAEFRFNVLLGDEFPKFPRLKDTVSFKIDPTVLSRLYDKTVYATSSSETRPALTGVHHVVKDKVFRLEATDALRLAYIEHDLHADVSEIDAIVPASTINEVMKHLKDAGHVTVYFSENHLIYEMDDSKIYTRLIGQNYPDIQRLIPTNCVTEIQLKAEDLSEMLKHANIMNPNDPVILKIRPQDKQFRLMSKENENGVLVEDLLLINGEGDNIQLAVSPKLLKDSIDRYPKGSVIRLQFLHMHKPIVIRPLNDDKQNLDLVLPVRMPTLNPNDEVIIEDFKADVQLDIYKQSEEEVEAGKEE</sequence>
<evidence type="ECO:0000256" key="8">
    <source>
        <dbReference type="ARBA" id="ARBA00022932"/>
    </source>
</evidence>
<dbReference type="PANTHER" id="PTHR30478:SF0">
    <property type="entry name" value="BETA SLIDING CLAMP"/>
    <property type="match status" value="1"/>
</dbReference>
<evidence type="ECO:0000259" key="14">
    <source>
        <dbReference type="Pfam" id="PF02767"/>
    </source>
</evidence>
<dbReference type="GO" id="GO:0003677">
    <property type="term" value="F:DNA binding"/>
    <property type="evidence" value="ECO:0007669"/>
    <property type="project" value="UniProtKB-KW"/>
</dbReference>
<dbReference type="GO" id="GO:0005737">
    <property type="term" value="C:cytoplasm"/>
    <property type="evidence" value="ECO:0007669"/>
    <property type="project" value="UniProtKB-SubCell"/>
</dbReference>
<keyword evidence="6" id="KW-0548">Nucleotidyltransferase</keyword>
<evidence type="ECO:0000256" key="7">
    <source>
        <dbReference type="ARBA" id="ARBA00022705"/>
    </source>
</evidence>
<evidence type="ECO:0000256" key="9">
    <source>
        <dbReference type="ARBA" id="ARBA00023125"/>
    </source>
</evidence>
<keyword evidence="7" id="KW-0235">DNA replication</keyword>
<dbReference type="Proteomes" id="UP000198394">
    <property type="component" value="Unassembled WGS sequence"/>
</dbReference>
<dbReference type="InterPro" id="IPR022634">
    <property type="entry name" value="DNA_polIII_beta_N"/>
</dbReference>
<dbReference type="GO" id="GO:0006271">
    <property type="term" value="P:DNA strand elongation involved in DNA replication"/>
    <property type="evidence" value="ECO:0007669"/>
    <property type="project" value="TreeGrafter"/>
</dbReference>
<reference evidence="16 17" key="1">
    <citation type="submission" date="2017-04" db="EMBL/GenBank/DDBJ databases">
        <title>The genome sequence of Parageobacillus galactosidasius DSM 18751.</title>
        <authorList>
            <person name="Ramaloko W.T."/>
            <person name="Koen N."/>
            <person name="Polliack S."/>
            <person name="Aliyu H."/>
            <person name="Lebre P."/>
            <person name="Mohr T."/>
            <person name="Oswald F."/>
            <person name="Zwick M."/>
            <person name="Neumann A."/>
            <person name="Syldatk C."/>
            <person name="Cowan D."/>
            <person name="De Maayer P."/>
        </authorList>
    </citation>
    <scope>NUCLEOTIDE SEQUENCE [LARGE SCALE GENOMIC DNA]</scope>
    <source>
        <strain evidence="16 17">DSM 18751</strain>
    </source>
</reference>
<comment type="similarity">
    <text evidence="2">Belongs to the beta sliding clamp family.</text>
</comment>
<dbReference type="InterPro" id="IPR022637">
    <property type="entry name" value="DNA_polIII_beta_cen"/>
</dbReference>
<evidence type="ECO:0000313" key="17">
    <source>
        <dbReference type="Proteomes" id="UP000198394"/>
    </source>
</evidence>
<dbReference type="PANTHER" id="PTHR30478">
    <property type="entry name" value="DNA POLYMERASE III SUBUNIT BETA"/>
    <property type="match status" value="1"/>
</dbReference>
<evidence type="ECO:0000256" key="3">
    <source>
        <dbReference type="ARBA" id="ARBA00021035"/>
    </source>
</evidence>
<comment type="subcellular location">
    <subcellularLocation>
        <location evidence="1">Cytoplasm</location>
    </subcellularLocation>
</comment>
<evidence type="ECO:0000256" key="12">
    <source>
        <dbReference type="ARBA" id="ARBA00033276"/>
    </source>
</evidence>
<keyword evidence="5" id="KW-0808">Transferase</keyword>
<dbReference type="Gene3D" id="3.10.150.10">
    <property type="entry name" value="DNA Polymerase III, subunit A, domain 2"/>
    <property type="match status" value="1"/>
</dbReference>
<organism evidence="16 17">
    <name type="scientific">Parageobacillus galactosidasius</name>
    <dbReference type="NCBI Taxonomy" id="883812"/>
    <lineage>
        <taxon>Bacteria</taxon>
        <taxon>Bacillati</taxon>
        <taxon>Bacillota</taxon>
        <taxon>Bacilli</taxon>
        <taxon>Bacillales</taxon>
        <taxon>Anoxybacillaceae</taxon>
        <taxon>Parageobacillus</taxon>
    </lineage>
</organism>
<evidence type="ECO:0000256" key="1">
    <source>
        <dbReference type="ARBA" id="ARBA00004496"/>
    </source>
</evidence>
<evidence type="ECO:0000256" key="10">
    <source>
        <dbReference type="ARBA" id="ARBA00030988"/>
    </source>
</evidence>
<evidence type="ECO:0000259" key="13">
    <source>
        <dbReference type="Pfam" id="PF00712"/>
    </source>
</evidence>
<accession>A0A226QTZ1</accession>
<keyword evidence="17" id="KW-1185">Reference proteome</keyword>
<dbReference type="GO" id="GO:0008408">
    <property type="term" value="F:3'-5' exonuclease activity"/>
    <property type="evidence" value="ECO:0007669"/>
    <property type="project" value="InterPro"/>
</dbReference>
<gene>
    <name evidence="16" type="ORF">B9L23_08480</name>
</gene>
<dbReference type="Pfam" id="PF02767">
    <property type="entry name" value="DNA_pol3_beta_2"/>
    <property type="match status" value="1"/>
</dbReference>
<evidence type="ECO:0000259" key="15">
    <source>
        <dbReference type="Pfam" id="PF02768"/>
    </source>
</evidence>
<evidence type="ECO:0000313" key="16">
    <source>
        <dbReference type="EMBL" id="OXB94889.1"/>
    </source>
</evidence>
<feature type="domain" description="DNA polymerase III beta sliding clamp N-terminal" evidence="13">
    <location>
        <begin position="25"/>
        <end position="150"/>
    </location>
</feature>
<comment type="caution">
    <text evidence="16">The sequence shown here is derived from an EMBL/GenBank/DDBJ whole genome shotgun (WGS) entry which is preliminary data.</text>
</comment>
<keyword evidence="8" id="KW-0239">DNA-directed DNA polymerase</keyword>
<keyword evidence="9" id="KW-0238">DNA-binding</keyword>
<dbReference type="AlphaFoldDB" id="A0A226QTZ1"/>
<name>A0A226QTZ1_9BACL</name>
<evidence type="ECO:0000256" key="5">
    <source>
        <dbReference type="ARBA" id="ARBA00022679"/>
    </source>
</evidence>
<dbReference type="SUPFAM" id="SSF55979">
    <property type="entry name" value="DNA clamp"/>
    <property type="match status" value="3"/>
</dbReference>
<dbReference type="Pfam" id="PF00712">
    <property type="entry name" value="DNA_pol3_beta"/>
    <property type="match status" value="1"/>
</dbReference>
<dbReference type="InterPro" id="IPR046938">
    <property type="entry name" value="DNA_clamp_sf"/>
</dbReference>
<dbReference type="GO" id="GO:0009360">
    <property type="term" value="C:DNA polymerase III complex"/>
    <property type="evidence" value="ECO:0007669"/>
    <property type="project" value="InterPro"/>
</dbReference>
<proteinExistence type="inferred from homology"/>
<evidence type="ECO:0000256" key="2">
    <source>
        <dbReference type="ARBA" id="ARBA00010752"/>
    </source>
</evidence>